<sequence length="83" mass="8883">MADPAQPAPTRGRVCVVEEDMGVVRLGPNGEVEIIERGTAEERARAEAAVLEIARLLGRQMAREEFARQIAAAKPADGKPSTT</sequence>
<dbReference type="KEGG" id="cak:Caul_0605"/>
<organism evidence="1">
    <name type="scientific">Caulobacter sp. (strain K31)</name>
    <dbReference type="NCBI Taxonomy" id="366602"/>
    <lineage>
        <taxon>Bacteria</taxon>
        <taxon>Pseudomonadati</taxon>
        <taxon>Pseudomonadota</taxon>
        <taxon>Alphaproteobacteria</taxon>
        <taxon>Caulobacterales</taxon>
        <taxon>Caulobacteraceae</taxon>
        <taxon>Caulobacter</taxon>
    </lineage>
</organism>
<dbReference type="EMBL" id="CP000927">
    <property type="protein sequence ID" value="ABZ69538.1"/>
    <property type="molecule type" value="Genomic_DNA"/>
</dbReference>
<dbReference type="STRING" id="366602.Caul_0401"/>
<evidence type="ECO:0000313" key="2">
    <source>
        <dbReference type="EMBL" id="ABZ69738.1"/>
    </source>
</evidence>
<reference evidence="1" key="1">
    <citation type="submission" date="2008-01" db="EMBL/GenBank/DDBJ databases">
        <title>Complete sequence of chromosome of Caulobacter sp. K31.</title>
        <authorList>
            <consortium name="US DOE Joint Genome Institute"/>
            <person name="Copeland A."/>
            <person name="Lucas S."/>
            <person name="Lapidus A."/>
            <person name="Barry K."/>
            <person name="Glavina del Rio T."/>
            <person name="Dalin E."/>
            <person name="Tice H."/>
            <person name="Pitluck S."/>
            <person name="Bruce D."/>
            <person name="Goodwin L."/>
            <person name="Thompson L.S."/>
            <person name="Brettin T."/>
            <person name="Detter J.C."/>
            <person name="Han C."/>
            <person name="Schmutz J."/>
            <person name="Larimer F."/>
            <person name="Land M."/>
            <person name="Hauser L."/>
            <person name="Kyrpides N."/>
            <person name="Kim E."/>
            <person name="Stephens C."/>
            <person name="Richardson P."/>
        </authorList>
    </citation>
    <scope>NUCLEOTIDE SEQUENCE [LARGE SCALE GENOMIC DNA]</scope>
    <source>
        <strain evidence="1">K31</strain>
    </source>
</reference>
<accession>B0T5I0</accession>
<gene>
    <name evidence="1" type="ordered locus">Caul_0401</name>
    <name evidence="2" type="ordered locus">Caul_0605</name>
</gene>
<dbReference type="HOGENOM" id="CLU_2536423_0_0_5"/>
<protein>
    <submittedName>
        <fullName evidence="1">Uncharacterized protein</fullName>
    </submittedName>
</protein>
<dbReference type="KEGG" id="cak:Caul_0401"/>
<evidence type="ECO:0000313" key="1">
    <source>
        <dbReference type="EMBL" id="ABZ69538.1"/>
    </source>
</evidence>
<name>B0T5I0_CAUSK</name>
<proteinExistence type="predicted"/>
<dbReference type="EMBL" id="CP000927">
    <property type="protein sequence ID" value="ABZ69738.1"/>
    <property type="molecule type" value="Genomic_DNA"/>
</dbReference>
<dbReference type="AlphaFoldDB" id="B0T5I0"/>